<dbReference type="EMBL" id="AALC02000024">
    <property type="protein sequence ID" value="EEQ06564.1"/>
    <property type="molecule type" value="Genomic_DNA"/>
</dbReference>
<proteinExistence type="predicted"/>
<evidence type="ECO:0000313" key="2">
    <source>
        <dbReference type="Proteomes" id="UP000010319"/>
    </source>
</evidence>
<gene>
    <name evidence="1" type="ORF">yberc0001_25730</name>
</gene>
<accession>A0ABM9XYS6</accession>
<comment type="caution">
    <text evidence="1">The sequence shown here is derived from an EMBL/GenBank/DDBJ whole genome shotgun (WGS) entry which is preliminary data.</text>
</comment>
<sequence>MDLVISGLSRRWGRDALNAAVSPLEVIDNVPVAERTGGS</sequence>
<organism evidence="1 2">
    <name type="scientific">Yersinia bercovieri ATCC 43970</name>
    <dbReference type="NCBI Taxonomy" id="349968"/>
    <lineage>
        <taxon>Bacteria</taxon>
        <taxon>Pseudomonadati</taxon>
        <taxon>Pseudomonadota</taxon>
        <taxon>Gammaproteobacteria</taxon>
        <taxon>Enterobacterales</taxon>
        <taxon>Yersiniaceae</taxon>
        <taxon>Yersinia</taxon>
    </lineage>
</organism>
<dbReference type="Proteomes" id="UP000010319">
    <property type="component" value="Unassembled WGS sequence"/>
</dbReference>
<name>A0ABM9XYS6_YERBE</name>
<evidence type="ECO:0000313" key="1">
    <source>
        <dbReference type="EMBL" id="EEQ06564.1"/>
    </source>
</evidence>
<protein>
    <submittedName>
        <fullName evidence="1">Uncharacterized protein</fullName>
    </submittedName>
</protein>
<keyword evidence="2" id="KW-1185">Reference proteome</keyword>
<reference evidence="1" key="1">
    <citation type="submission" date="2008-12" db="EMBL/GenBank/DDBJ databases">
        <title>Annotation of the Yersinia bercovieri ATCC 43970 genome.</title>
        <authorList>
            <person name="Read T.D."/>
            <person name="Akmal A."/>
            <person name="Bishop-Lilly K."/>
            <person name="Chen P.E."/>
            <person name="Cook C."/>
            <person name="Kiley M.P."/>
            <person name="Lentz S."/>
            <person name="Mateczun A."/>
            <person name="Nagarajan N."/>
            <person name="Nolan N."/>
            <person name="Osborne B.I."/>
            <person name="Pop M."/>
            <person name="Sozhamannan S."/>
            <person name="Stewart A.C."/>
            <person name="Sulakvelidze A."/>
            <person name="Thomason B."/>
            <person name="Willner K."/>
            <person name="Zwick M.E."/>
        </authorList>
    </citation>
    <scope>NUCLEOTIDE SEQUENCE [LARGE SCALE GENOMIC DNA]</scope>
    <source>
        <strain evidence="1">ATCC 43970</strain>
    </source>
</reference>